<dbReference type="EMBL" id="JACHBL010000001">
    <property type="protein sequence ID" value="MBB5598524.1"/>
    <property type="molecule type" value="Genomic_DNA"/>
</dbReference>
<evidence type="ECO:0000256" key="3">
    <source>
        <dbReference type="ARBA" id="ARBA00023163"/>
    </source>
</evidence>
<evidence type="ECO:0000256" key="2">
    <source>
        <dbReference type="ARBA" id="ARBA00023125"/>
    </source>
</evidence>
<dbReference type="InterPro" id="IPR036390">
    <property type="entry name" value="WH_DNA-bd_sf"/>
</dbReference>
<accession>A0A7W8YBJ8</accession>
<keyword evidence="3" id="KW-0804">Transcription</keyword>
<evidence type="ECO:0000313" key="6">
    <source>
        <dbReference type="Proteomes" id="UP000523863"/>
    </source>
</evidence>
<dbReference type="InterPro" id="IPR036388">
    <property type="entry name" value="WH-like_DNA-bd_sf"/>
</dbReference>
<dbReference type="SUPFAM" id="SSF46785">
    <property type="entry name" value="Winged helix' DNA-binding domain"/>
    <property type="match status" value="1"/>
</dbReference>
<dbReference type="SMART" id="SM00347">
    <property type="entry name" value="HTH_MARR"/>
    <property type="match status" value="1"/>
</dbReference>
<dbReference type="GO" id="GO:0003700">
    <property type="term" value="F:DNA-binding transcription factor activity"/>
    <property type="evidence" value="ECO:0007669"/>
    <property type="project" value="InterPro"/>
</dbReference>
<dbReference type="InterPro" id="IPR000835">
    <property type="entry name" value="HTH_MarR-typ"/>
</dbReference>
<protein>
    <submittedName>
        <fullName evidence="5">DNA-binding MarR family transcriptional regulator</fullName>
    </submittedName>
</protein>
<keyword evidence="6" id="KW-1185">Reference proteome</keyword>
<gene>
    <name evidence="5" type="ORF">BKA12_001604</name>
</gene>
<reference evidence="5 6" key="1">
    <citation type="submission" date="2020-08" db="EMBL/GenBank/DDBJ databases">
        <title>Sequencing the genomes of 1000 actinobacteria strains.</title>
        <authorList>
            <person name="Klenk H.-P."/>
        </authorList>
    </citation>
    <scope>NUCLEOTIDE SEQUENCE [LARGE SCALE GENOMIC DNA]</scope>
    <source>
        <strain evidence="5 6">DSM 23694</strain>
    </source>
</reference>
<dbReference type="InterPro" id="IPR052067">
    <property type="entry name" value="Metal_resp_HTH_trans_reg"/>
</dbReference>
<feature type="domain" description="HTH marR-type" evidence="4">
    <location>
        <begin position="18"/>
        <end position="148"/>
    </location>
</feature>
<dbReference type="PANTHER" id="PTHR35790:SF4">
    <property type="entry name" value="HTH-TYPE TRANSCRIPTIONAL REGULATOR PCHR"/>
    <property type="match status" value="1"/>
</dbReference>
<dbReference type="Proteomes" id="UP000523863">
    <property type="component" value="Unassembled WGS sequence"/>
</dbReference>
<organism evidence="5 6">
    <name type="scientific">Neomicrococcus lactis</name>
    <dbReference type="NCBI Taxonomy" id="732241"/>
    <lineage>
        <taxon>Bacteria</taxon>
        <taxon>Bacillati</taxon>
        <taxon>Actinomycetota</taxon>
        <taxon>Actinomycetes</taxon>
        <taxon>Micrococcales</taxon>
        <taxon>Micrococcaceae</taxon>
        <taxon>Neomicrococcus</taxon>
    </lineage>
</organism>
<sequence>MTSEDLVRERLPETIDRETFIPAYLGLVASAHTWGGSRIYSEKFGITAPDFAIISTLSNYPGVQASEITDIVGLDKSVVSRRLQRLAAKELVKADNSAGKRLLFLTRKGAEIHNKVLPVALDRSERMLTGFTEQEKHDVRNYLRRMFENIPRMNYMD</sequence>
<dbReference type="PROSITE" id="PS50995">
    <property type="entry name" value="HTH_MARR_2"/>
    <property type="match status" value="1"/>
</dbReference>
<name>A0A7W8YBJ8_9MICC</name>
<evidence type="ECO:0000313" key="5">
    <source>
        <dbReference type="EMBL" id="MBB5598524.1"/>
    </source>
</evidence>
<evidence type="ECO:0000259" key="4">
    <source>
        <dbReference type="PROSITE" id="PS50995"/>
    </source>
</evidence>
<dbReference type="GO" id="GO:0003677">
    <property type="term" value="F:DNA binding"/>
    <property type="evidence" value="ECO:0007669"/>
    <property type="project" value="UniProtKB-KW"/>
</dbReference>
<dbReference type="Pfam" id="PF12802">
    <property type="entry name" value="MarR_2"/>
    <property type="match status" value="1"/>
</dbReference>
<comment type="caution">
    <text evidence="5">The sequence shown here is derived from an EMBL/GenBank/DDBJ whole genome shotgun (WGS) entry which is preliminary data.</text>
</comment>
<keyword evidence="2 5" id="KW-0238">DNA-binding</keyword>
<keyword evidence="1" id="KW-0805">Transcription regulation</keyword>
<dbReference type="Gene3D" id="1.10.10.10">
    <property type="entry name" value="Winged helix-like DNA-binding domain superfamily/Winged helix DNA-binding domain"/>
    <property type="match status" value="1"/>
</dbReference>
<dbReference type="AlphaFoldDB" id="A0A7W8YBJ8"/>
<proteinExistence type="predicted"/>
<dbReference type="PANTHER" id="PTHR35790">
    <property type="entry name" value="HTH-TYPE TRANSCRIPTIONAL REGULATOR PCHR"/>
    <property type="match status" value="1"/>
</dbReference>
<evidence type="ECO:0000256" key="1">
    <source>
        <dbReference type="ARBA" id="ARBA00023015"/>
    </source>
</evidence>